<dbReference type="Pfam" id="PF13514">
    <property type="entry name" value="AAA_27"/>
    <property type="match status" value="1"/>
</dbReference>
<dbReference type="PANTHER" id="PTHR41259:SF1">
    <property type="entry name" value="DOUBLE-STRAND BREAK REPAIR RAD50 ATPASE, PUTATIVE-RELATED"/>
    <property type="match status" value="1"/>
</dbReference>
<feature type="domain" description="YhaN AAA" evidence="2">
    <location>
        <begin position="1"/>
        <end position="208"/>
    </location>
</feature>
<reference evidence="3 6" key="2">
    <citation type="submission" date="2019-09" db="EMBL/GenBank/DDBJ databases">
        <title>Taxonomic organization of the family Brucellaceae based on a phylogenomic approach.</title>
        <authorList>
            <person name="Leclercq S."/>
            <person name="Cloeckaert A."/>
            <person name="Zygmunt M.S."/>
        </authorList>
    </citation>
    <scope>NUCLEOTIDE SEQUENCE [LARGE SCALE GENOMIC DNA]</scope>
    <source>
        <strain evidence="3 6">LUP23</strain>
    </source>
</reference>
<dbReference type="InterPro" id="IPR038734">
    <property type="entry name" value="YhaN_AAA"/>
</dbReference>
<name>A0A256GZ15_9HYPH</name>
<dbReference type="Gene3D" id="3.40.50.300">
    <property type="entry name" value="P-loop containing nucleotide triphosphate hydrolases"/>
    <property type="match status" value="2"/>
</dbReference>
<keyword evidence="6" id="KW-1185">Reference proteome</keyword>
<dbReference type="RefSeq" id="WP_094513608.1">
    <property type="nucleotide sequence ID" value="NZ_JBHEEP010000007.1"/>
</dbReference>
<proteinExistence type="predicted"/>
<evidence type="ECO:0000256" key="1">
    <source>
        <dbReference type="SAM" id="MobiDB-lite"/>
    </source>
</evidence>
<dbReference type="EMBL" id="WBWF01000009">
    <property type="protein sequence ID" value="KAB2703186.1"/>
    <property type="molecule type" value="Genomic_DNA"/>
</dbReference>
<dbReference type="EMBL" id="NNRN01000029">
    <property type="protein sequence ID" value="OYR32465.1"/>
    <property type="molecule type" value="Genomic_DNA"/>
</dbReference>
<evidence type="ECO:0000313" key="6">
    <source>
        <dbReference type="Proteomes" id="UP000435957"/>
    </source>
</evidence>
<reference evidence="4 5" key="1">
    <citation type="submission" date="2017-07" db="EMBL/GenBank/DDBJ databases">
        <title>Draft genome of Ochrobactrum lupini type strain LUP21.</title>
        <authorList>
            <person name="Krzyzanowska D.M."/>
            <person name="Jafra S."/>
        </authorList>
    </citation>
    <scope>NUCLEOTIDE SEQUENCE [LARGE SCALE GENOMIC DNA]</scope>
    <source>
        <strain evidence="4 5">LUP21</strain>
    </source>
</reference>
<dbReference type="AlphaFoldDB" id="A0A256GZ15"/>
<dbReference type="SUPFAM" id="SSF52540">
    <property type="entry name" value="P-loop containing nucleoside triphosphate hydrolases"/>
    <property type="match status" value="1"/>
</dbReference>
<dbReference type="InterPro" id="IPR027417">
    <property type="entry name" value="P-loop_NTPase"/>
</dbReference>
<dbReference type="Proteomes" id="UP000435957">
    <property type="component" value="Unassembled WGS sequence"/>
</dbReference>
<feature type="compositionally biased region" description="Polar residues" evidence="1">
    <location>
        <begin position="539"/>
        <end position="550"/>
    </location>
</feature>
<evidence type="ECO:0000259" key="2">
    <source>
        <dbReference type="Pfam" id="PF13514"/>
    </source>
</evidence>
<feature type="region of interest" description="Disordered" evidence="1">
    <location>
        <begin position="507"/>
        <end position="552"/>
    </location>
</feature>
<comment type="caution">
    <text evidence="4">The sequence shown here is derived from an EMBL/GenBank/DDBJ whole genome shotgun (WGS) entry which is preliminary data.</text>
</comment>
<evidence type="ECO:0000313" key="3">
    <source>
        <dbReference type="EMBL" id="KAB2703186.1"/>
    </source>
</evidence>
<evidence type="ECO:0000313" key="5">
    <source>
        <dbReference type="Proteomes" id="UP000216363"/>
    </source>
</evidence>
<dbReference type="PANTHER" id="PTHR41259">
    <property type="entry name" value="DOUBLE-STRAND BREAK REPAIR RAD50 ATPASE, PUTATIVE-RELATED"/>
    <property type="match status" value="1"/>
</dbReference>
<dbReference type="Proteomes" id="UP000216363">
    <property type="component" value="Unassembled WGS sequence"/>
</dbReference>
<evidence type="ECO:0000313" key="4">
    <source>
        <dbReference type="EMBL" id="OYR32465.1"/>
    </source>
</evidence>
<organism evidence="4 5">
    <name type="scientific">Brucella lupini</name>
    <dbReference type="NCBI Taxonomy" id="255457"/>
    <lineage>
        <taxon>Bacteria</taxon>
        <taxon>Pseudomonadati</taxon>
        <taxon>Pseudomonadota</taxon>
        <taxon>Alphaproteobacteria</taxon>
        <taxon>Hyphomicrobiales</taxon>
        <taxon>Brucellaceae</taxon>
        <taxon>Brucella/Ochrobactrum group</taxon>
        <taxon>Brucella</taxon>
    </lineage>
</organism>
<sequence>MRLNRLDFIRYGRFDGAEIVLPRPDAGTPDVTIIYGPNESGKSTAFNGFLELLFGLKSVNHPYAFKFDRNDLLVGAELNIPGRGVTVLRRNGKRTQSLLDHQDRPVDEAILSSALHGLSMEDYVERFSLNDEGLRKGGDRIAEAKGDLGQLLHAGVSGLTSMAATLEDMTTRADKFHKKSGRGTALKSGKDRLKNIHEALRTERLTPDRERALRKAKETAQKAFEQADADLTRTRKRQAAGAASQTWYGKSEEIRKIDESLAGFPEGPSLKKGTDGQVATLVTTLSEKSESIASADDRIARQERVITENEADPAADHLVAELAELDQIKIDGASLTSRADTARSDLEKRTGERDDAALQIKKILTVLAVADEPAEALVLTTEELETLAEAVQACQTTEGELRAASNVLKTARYQLGDTPTEPKDLSHLQLAYDAWQKVSDVSGLAHNLGSERARLAKSVSGLPASWQTLIENGLPARESLDEVLREWNTLTANIASATEDLEGREADYKAARAKREADESAPDSIDAAATEETRRQRDTAWQSHRNSLSDETAERFEEAMYADDGARTNYLMGTEARKQLANSRTQESAAKAARDTAKDKFEVLIGKRDALAKRMVSLARALGFPDDTEPAAFAARLTDLTASAAIATEVAIAKNALEDRTKRRKAAFDDLFAAAGLVDIDGEKSDLPERVGKALTLQENVRQTWDNWRRGERNIADCEKAETQAETDHKAALNRLETLTSTLPLPDRSAAGVKTALPQLRTLQQLQSNHKSLAGRVEALERALSTLAKSAARLAEILGEPFNLKDDPLPIINRARARITKAAEADRVRKREEELFDEEVTGQKRALTACDEAQTRLDELFEGQGGENLSPTERVALLAERDELRKDRADADNSRNQARDGVDRTLFDEELTQLPDVTRETELQQELDDAQMARDAALKVYNEKERLYEEAYNAADNSDLITDQATILEELRNGARQAAVARLGILAARGALKRLATERSSAMLKDVEEAFVTMTSREWEKVVVWSETEGEKLVGIKPGGTPVKVENMSTGTMGQLYFALRLAGYRSFARDPGPLPMVLDDIMETFDDTRASAALNLCAEIGRSGQAIIFTHHAHLVELARKSIPVVSVVEMPH</sequence>
<protein>
    <submittedName>
        <fullName evidence="4">AAA domain protein</fullName>
    </submittedName>
    <submittedName>
        <fullName evidence="3">AAA family ATPase</fullName>
    </submittedName>
</protein>
<feature type="compositionally biased region" description="Basic and acidic residues" evidence="1">
    <location>
        <begin position="507"/>
        <end position="518"/>
    </location>
</feature>
<gene>
    <name evidence="4" type="ORF">CES86_0121</name>
    <name evidence="3" type="ORF">F9L03_14010</name>
</gene>
<accession>A0A256GZ15</accession>